<dbReference type="Proteomes" id="UP000324222">
    <property type="component" value="Unassembled WGS sequence"/>
</dbReference>
<reference evidence="1 2" key="1">
    <citation type="submission" date="2019-05" db="EMBL/GenBank/DDBJ databases">
        <title>Another draft genome of Portunus trituberculatus and its Hox gene families provides insights of decapod evolution.</title>
        <authorList>
            <person name="Jeong J.-H."/>
            <person name="Song I."/>
            <person name="Kim S."/>
            <person name="Choi T."/>
            <person name="Kim D."/>
            <person name="Ryu S."/>
            <person name="Kim W."/>
        </authorList>
    </citation>
    <scope>NUCLEOTIDE SEQUENCE [LARGE SCALE GENOMIC DNA]</scope>
    <source>
        <tissue evidence="1">Muscle</tissue>
    </source>
</reference>
<organism evidence="1 2">
    <name type="scientific">Portunus trituberculatus</name>
    <name type="common">Swimming crab</name>
    <name type="synonym">Neptunus trituberculatus</name>
    <dbReference type="NCBI Taxonomy" id="210409"/>
    <lineage>
        <taxon>Eukaryota</taxon>
        <taxon>Metazoa</taxon>
        <taxon>Ecdysozoa</taxon>
        <taxon>Arthropoda</taxon>
        <taxon>Crustacea</taxon>
        <taxon>Multicrustacea</taxon>
        <taxon>Malacostraca</taxon>
        <taxon>Eumalacostraca</taxon>
        <taxon>Eucarida</taxon>
        <taxon>Decapoda</taxon>
        <taxon>Pleocyemata</taxon>
        <taxon>Brachyura</taxon>
        <taxon>Eubrachyura</taxon>
        <taxon>Portunoidea</taxon>
        <taxon>Portunidae</taxon>
        <taxon>Portuninae</taxon>
        <taxon>Portunus</taxon>
    </lineage>
</organism>
<evidence type="ECO:0000313" key="2">
    <source>
        <dbReference type="Proteomes" id="UP000324222"/>
    </source>
</evidence>
<dbReference type="EMBL" id="VSRR010103948">
    <property type="protein sequence ID" value="MPC95912.1"/>
    <property type="molecule type" value="Genomic_DNA"/>
</dbReference>
<proteinExistence type="predicted"/>
<protein>
    <submittedName>
        <fullName evidence="1">Uncharacterized protein</fullName>
    </submittedName>
</protein>
<sequence length="60" mass="6708">MKRGKIWYAIETCDKKTDIANINDPGNITLATTNPHHYFAPSLTFWKVSDTPSPVLADTT</sequence>
<evidence type="ECO:0000313" key="1">
    <source>
        <dbReference type="EMBL" id="MPC95912.1"/>
    </source>
</evidence>
<dbReference type="AlphaFoldDB" id="A0A5B7JID8"/>
<accession>A0A5B7JID8</accession>
<keyword evidence="2" id="KW-1185">Reference proteome</keyword>
<name>A0A5B7JID8_PORTR</name>
<comment type="caution">
    <text evidence="1">The sequence shown here is derived from an EMBL/GenBank/DDBJ whole genome shotgun (WGS) entry which is preliminary data.</text>
</comment>
<gene>
    <name evidence="1" type="ORF">E2C01_091141</name>
</gene>